<feature type="transmembrane region" description="Helical" evidence="6">
    <location>
        <begin position="770"/>
        <end position="798"/>
    </location>
</feature>
<evidence type="ECO:0000256" key="3">
    <source>
        <dbReference type="ARBA" id="ARBA00022692"/>
    </source>
</evidence>
<organism evidence="9 10">
    <name type="scientific">Imperialibacter roseus</name>
    <dbReference type="NCBI Taxonomy" id="1324217"/>
    <lineage>
        <taxon>Bacteria</taxon>
        <taxon>Pseudomonadati</taxon>
        <taxon>Bacteroidota</taxon>
        <taxon>Cytophagia</taxon>
        <taxon>Cytophagales</taxon>
        <taxon>Flammeovirgaceae</taxon>
        <taxon>Imperialibacter</taxon>
    </lineage>
</organism>
<keyword evidence="10" id="KW-1185">Reference proteome</keyword>
<dbReference type="PROSITE" id="PS51257">
    <property type="entry name" value="PROKAR_LIPOPROTEIN"/>
    <property type="match status" value="1"/>
</dbReference>
<evidence type="ECO:0000256" key="4">
    <source>
        <dbReference type="ARBA" id="ARBA00022989"/>
    </source>
</evidence>
<dbReference type="PANTHER" id="PTHR30572">
    <property type="entry name" value="MEMBRANE COMPONENT OF TRANSPORTER-RELATED"/>
    <property type="match status" value="1"/>
</dbReference>
<keyword evidence="5 6" id="KW-0472">Membrane</keyword>
<dbReference type="Pfam" id="PF12704">
    <property type="entry name" value="MacB_PCD"/>
    <property type="match status" value="2"/>
</dbReference>
<feature type="transmembrane region" description="Helical" evidence="6">
    <location>
        <begin position="292"/>
        <end position="314"/>
    </location>
</feature>
<dbReference type="Proteomes" id="UP001302349">
    <property type="component" value="Chromosome"/>
</dbReference>
<keyword evidence="4 6" id="KW-1133">Transmembrane helix</keyword>
<dbReference type="RefSeq" id="WP_317487656.1">
    <property type="nucleotide sequence ID" value="NZ_CP136051.1"/>
</dbReference>
<evidence type="ECO:0000313" key="10">
    <source>
        <dbReference type="Proteomes" id="UP001302349"/>
    </source>
</evidence>
<feature type="transmembrane region" description="Helical" evidence="6">
    <location>
        <begin position="434"/>
        <end position="455"/>
    </location>
</feature>
<sequence>MLRNYFLTAVRNFLRNKTYTVLSLAGLTLGASCVIAIYSFLTLQLSYDKHQSHLEQVYRVVSHWKSGDDDVKFATVPHPLSGAIKSEIPGIEAATNLYSLSAQVNIPQEGGALKKLKEEDIGFAYQDVFEILDFEWVAGSSANALSDVNSVVISTATARKFFDINNEYDRALGRIINLGNKHDLVVKGVYQDFPKSTDFPFNMVAYYEAQEGVNAYFGEGKIWDRLNGNTQALIKLNSQTQESVVEAGIKDVVEKNNTLDGYSVFLQPLSQVHTTDYGTYSGMSLEPATIRVIVALAVLLIVISSINFINISTARAVKRAKEVGIRKVLGGHRPALIAQFLLESFIIVALAHGVSFLIADVMLGAAGDLIDYPMTIKDVPLTNWIVFCAISITAVSLLSGLYPAFVLSGFSPLTAIRTKISNIDKQSKFPLRKVLVGSQFAVSIGLIMGTIIVIFQLDYFRSQDMGFRKDGIVTIQFPEPDLKRSEVLKTELLKHPEIAQASLNLGGPLASTNNTGQHFSPEKGEDELFTVNVKEVDENYLDLFDIKLLAGRNVNATDTYQRSPEGESIINQRVVVTETLIRKMGIFNPQEALGKLFQATWGGKFQIVGVVEEFNANSLHQEAVPVMMNYGPNGFYELSIALASTDPEAGQAAVAIISEEWEKVFPELLIEYNFLDQRVANQYRMEDVMGKVMRFFALMAIVICAIGLYGLTDYMANAKRKEIGIRKVVGASVGQILNIFTKEILVVLSVAFLISATGTFLGMQKWLESYAYHITIGWEIVAISLGVTLLVTLVTMGYRSYTAARLNMVDVLKDE</sequence>
<protein>
    <submittedName>
        <fullName evidence="9">ABC transporter permease</fullName>
    </submittedName>
</protein>
<evidence type="ECO:0000256" key="2">
    <source>
        <dbReference type="ARBA" id="ARBA00022475"/>
    </source>
</evidence>
<reference evidence="9 10" key="1">
    <citation type="journal article" date="2023" name="Microbiol. Resour. Announc.">
        <title>Complete Genome Sequence of Imperialibacter roseus strain P4T.</title>
        <authorList>
            <person name="Tizabi D.R."/>
            <person name="Bachvaroff T."/>
            <person name="Hill R.T."/>
        </authorList>
    </citation>
    <scope>NUCLEOTIDE SEQUENCE [LARGE SCALE GENOMIC DNA]</scope>
    <source>
        <strain evidence="9 10">P4T</strain>
    </source>
</reference>
<evidence type="ECO:0000256" key="6">
    <source>
        <dbReference type="SAM" id="Phobius"/>
    </source>
</evidence>
<keyword evidence="2" id="KW-1003">Cell membrane</keyword>
<feature type="transmembrane region" description="Helical" evidence="6">
    <location>
        <begin position="692"/>
        <end position="711"/>
    </location>
</feature>
<accession>A0ABZ0IJZ6</accession>
<feature type="domain" description="MacB-like periplasmic core" evidence="8">
    <location>
        <begin position="20"/>
        <end position="250"/>
    </location>
</feature>
<name>A0ABZ0IJZ6_9BACT</name>
<comment type="subcellular location">
    <subcellularLocation>
        <location evidence="1">Cell membrane</location>
        <topology evidence="1">Multi-pass membrane protein</topology>
    </subcellularLocation>
</comment>
<evidence type="ECO:0000259" key="7">
    <source>
        <dbReference type="Pfam" id="PF02687"/>
    </source>
</evidence>
<dbReference type="InterPro" id="IPR025857">
    <property type="entry name" value="MacB_PCD"/>
</dbReference>
<feature type="transmembrane region" description="Helical" evidence="6">
    <location>
        <begin position="335"/>
        <end position="364"/>
    </location>
</feature>
<gene>
    <name evidence="9" type="ORF">RT717_17380</name>
</gene>
<dbReference type="Pfam" id="PF02687">
    <property type="entry name" value="FtsX"/>
    <property type="match status" value="2"/>
</dbReference>
<keyword evidence="3 6" id="KW-0812">Transmembrane</keyword>
<feature type="domain" description="MacB-like periplasmic core" evidence="8">
    <location>
        <begin position="447"/>
        <end position="629"/>
    </location>
</feature>
<dbReference type="EMBL" id="CP136051">
    <property type="protein sequence ID" value="WOK04857.1"/>
    <property type="molecule type" value="Genomic_DNA"/>
</dbReference>
<dbReference type="PANTHER" id="PTHR30572:SF18">
    <property type="entry name" value="ABC-TYPE MACROLIDE FAMILY EXPORT SYSTEM PERMEASE COMPONENT 2"/>
    <property type="match status" value="1"/>
</dbReference>
<evidence type="ECO:0000256" key="1">
    <source>
        <dbReference type="ARBA" id="ARBA00004651"/>
    </source>
</evidence>
<evidence type="ECO:0000259" key="8">
    <source>
        <dbReference type="Pfam" id="PF12704"/>
    </source>
</evidence>
<feature type="domain" description="ABC3 transporter permease C-terminal" evidence="7">
    <location>
        <begin position="695"/>
        <end position="807"/>
    </location>
</feature>
<evidence type="ECO:0000313" key="9">
    <source>
        <dbReference type="EMBL" id="WOK04857.1"/>
    </source>
</evidence>
<feature type="domain" description="ABC3 transporter permease C-terminal" evidence="7">
    <location>
        <begin position="295"/>
        <end position="411"/>
    </location>
</feature>
<dbReference type="InterPro" id="IPR003838">
    <property type="entry name" value="ABC3_permease_C"/>
</dbReference>
<feature type="transmembrane region" description="Helical" evidence="6">
    <location>
        <begin position="21"/>
        <end position="41"/>
    </location>
</feature>
<feature type="transmembrane region" description="Helical" evidence="6">
    <location>
        <begin position="384"/>
        <end position="413"/>
    </location>
</feature>
<proteinExistence type="predicted"/>
<feature type="transmembrane region" description="Helical" evidence="6">
    <location>
        <begin position="744"/>
        <end position="764"/>
    </location>
</feature>
<dbReference type="InterPro" id="IPR050250">
    <property type="entry name" value="Macrolide_Exporter_MacB"/>
</dbReference>
<evidence type="ECO:0000256" key="5">
    <source>
        <dbReference type="ARBA" id="ARBA00023136"/>
    </source>
</evidence>